<organism evidence="2 3">
    <name type="scientific">Streptomyces antioxidans</name>
    <dbReference type="NCBI Taxonomy" id="1507734"/>
    <lineage>
        <taxon>Bacteria</taxon>
        <taxon>Bacillati</taxon>
        <taxon>Actinomycetota</taxon>
        <taxon>Actinomycetes</taxon>
        <taxon>Kitasatosporales</taxon>
        <taxon>Streptomycetaceae</taxon>
        <taxon>Streptomyces</taxon>
    </lineage>
</organism>
<evidence type="ECO:0000313" key="3">
    <source>
        <dbReference type="Proteomes" id="UP000033615"/>
    </source>
</evidence>
<dbReference type="InterPro" id="IPR007278">
    <property type="entry name" value="DUF397"/>
</dbReference>
<dbReference type="AlphaFoldDB" id="A0A1V4D474"/>
<dbReference type="RefSeq" id="WP_046083997.1">
    <property type="nucleotide sequence ID" value="NZ_LAKD02000044.1"/>
</dbReference>
<proteinExistence type="predicted"/>
<name>A0A1V4D474_9ACTN</name>
<sequence length="68" mass="7168">MSSLPWRKSSFSTGDAPNCVELAADPTGTPHLRESEDPEAVISTTPAALRAFLRAAKAGTLDRPSRSA</sequence>
<comment type="caution">
    <text evidence="2">The sequence shown here is derived from an EMBL/GenBank/DDBJ whole genome shotgun (WGS) entry which is preliminary data.</text>
</comment>
<reference evidence="2" key="1">
    <citation type="submission" date="2016-12" db="EMBL/GenBank/DDBJ databases">
        <title>Genome sequence of Streptomyces antioxidans MUSC 164.</title>
        <authorList>
            <person name="Lee L.-H."/>
            <person name="Ser H.-L."/>
        </authorList>
    </citation>
    <scope>NUCLEOTIDE SEQUENCE [LARGE SCALE GENOMIC DNA]</scope>
    <source>
        <strain evidence="2">MUSC 164</strain>
    </source>
</reference>
<dbReference type="EMBL" id="LAKD02000044">
    <property type="protein sequence ID" value="OPF78698.1"/>
    <property type="molecule type" value="Genomic_DNA"/>
</dbReference>
<evidence type="ECO:0000259" key="1">
    <source>
        <dbReference type="Pfam" id="PF04149"/>
    </source>
</evidence>
<protein>
    <submittedName>
        <fullName evidence="2">DUF397 domain-containing protein</fullName>
    </submittedName>
</protein>
<keyword evidence="3" id="KW-1185">Reference proteome</keyword>
<dbReference type="OrthoDB" id="3402668at2"/>
<gene>
    <name evidence="2" type="ORF">VT50_0218220</name>
</gene>
<dbReference type="Pfam" id="PF04149">
    <property type="entry name" value="DUF397"/>
    <property type="match status" value="1"/>
</dbReference>
<evidence type="ECO:0000313" key="2">
    <source>
        <dbReference type="EMBL" id="OPF78698.1"/>
    </source>
</evidence>
<dbReference type="Proteomes" id="UP000033615">
    <property type="component" value="Unassembled WGS sequence"/>
</dbReference>
<feature type="domain" description="DUF397" evidence="1">
    <location>
        <begin position="5"/>
        <end position="57"/>
    </location>
</feature>
<accession>A0A1V4D474</accession>